<reference evidence="2" key="1">
    <citation type="journal article" date="2019" name="Curr. Biol.">
        <title>Genome Sequence of Striga asiatica Provides Insight into the Evolution of Plant Parasitism.</title>
        <authorList>
            <person name="Yoshida S."/>
            <person name="Kim S."/>
            <person name="Wafula E.K."/>
            <person name="Tanskanen J."/>
            <person name="Kim Y.M."/>
            <person name="Honaas L."/>
            <person name="Yang Z."/>
            <person name="Spallek T."/>
            <person name="Conn C.E."/>
            <person name="Ichihashi Y."/>
            <person name="Cheong K."/>
            <person name="Cui S."/>
            <person name="Der J.P."/>
            <person name="Gundlach H."/>
            <person name="Jiao Y."/>
            <person name="Hori C."/>
            <person name="Ishida J.K."/>
            <person name="Kasahara H."/>
            <person name="Kiba T."/>
            <person name="Kim M.S."/>
            <person name="Koo N."/>
            <person name="Laohavisit A."/>
            <person name="Lee Y.H."/>
            <person name="Lumba S."/>
            <person name="McCourt P."/>
            <person name="Mortimer J.C."/>
            <person name="Mutuku J.M."/>
            <person name="Nomura T."/>
            <person name="Sasaki-Sekimoto Y."/>
            <person name="Seto Y."/>
            <person name="Wang Y."/>
            <person name="Wakatake T."/>
            <person name="Sakakibara H."/>
            <person name="Demura T."/>
            <person name="Yamaguchi S."/>
            <person name="Yoneyama K."/>
            <person name="Manabe R.I."/>
            <person name="Nelson D.C."/>
            <person name="Schulman A.H."/>
            <person name="Timko M.P."/>
            <person name="dePamphilis C.W."/>
            <person name="Choi D."/>
            <person name="Shirasu K."/>
        </authorList>
    </citation>
    <scope>NUCLEOTIDE SEQUENCE [LARGE SCALE GENOMIC DNA]</scope>
    <source>
        <strain evidence="2">cv. UVA1</strain>
    </source>
</reference>
<dbReference type="GO" id="GO:0016740">
    <property type="term" value="F:transferase activity"/>
    <property type="evidence" value="ECO:0007669"/>
    <property type="project" value="UniProtKB-KW"/>
</dbReference>
<keyword evidence="1" id="KW-0808">Transferase</keyword>
<accession>A0A5A7RHM2</accession>
<sequence>MLLLPETHCLQLIHSPVNKVSTWSPSPNSVTPWPTLSTILQASGKEKKIHPDASWPKIRGKSWGGACRDKMDAESVRIPKTQLLSIRKKTHFSKPKSSASQQLTEKVPQLLLRGRNLREPSGEVTAAKRSGDDLNADLHGLRRAELHLFNRQWLAGSPRHRRPALDHTGRRHSFAPVVVACLRPDVVYSTTLYSNYPTNPLIFEMDEDVLVVGYLYDNLYCRPRLC</sequence>
<name>A0A5A7RHM2_STRAF</name>
<organism evidence="1 2">
    <name type="scientific">Striga asiatica</name>
    <name type="common">Asiatic witchweed</name>
    <name type="synonym">Buchnera asiatica</name>
    <dbReference type="NCBI Taxonomy" id="4170"/>
    <lineage>
        <taxon>Eukaryota</taxon>
        <taxon>Viridiplantae</taxon>
        <taxon>Streptophyta</taxon>
        <taxon>Embryophyta</taxon>
        <taxon>Tracheophyta</taxon>
        <taxon>Spermatophyta</taxon>
        <taxon>Magnoliopsida</taxon>
        <taxon>eudicotyledons</taxon>
        <taxon>Gunneridae</taxon>
        <taxon>Pentapetalae</taxon>
        <taxon>asterids</taxon>
        <taxon>lamiids</taxon>
        <taxon>Lamiales</taxon>
        <taxon>Orobanchaceae</taxon>
        <taxon>Buchnereae</taxon>
        <taxon>Striga</taxon>
    </lineage>
</organism>
<gene>
    <name evidence="1" type="ORF">STAS_34429</name>
</gene>
<dbReference type="AlphaFoldDB" id="A0A5A7RHM2"/>
<dbReference type="Proteomes" id="UP000325081">
    <property type="component" value="Unassembled WGS sequence"/>
</dbReference>
<keyword evidence="2" id="KW-1185">Reference proteome</keyword>
<proteinExistence type="predicted"/>
<protein>
    <submittedName>
        <fullName evidence="1">UDP-Glycosyltransferase superfamily protein</fullName>
    </submittedName>
</protein>
<evidence type="ECO:0000313" key="2">
    <source>
        <dbReference type="Proteomes" id="UP000325081"/>
    </source>
</evidence>
<comment type="caution">
    <text evidence="1">The sequence shown here is derived from an EMBL/GenBank/DDBJ whole genome shotgun (WGS) entry which is preliminary data.</text>
</comment>
<evidence type="ECO:0000313" key="1">
    <source>
        <dbReference type="EMBL" id="GER56696.1"/>
    </source>
</evidence>
<dbReference type="EMBL" id="BKCP01012737">
    <property type="protein sequence ID" value="GER56696.1"/>
    <property type="molecule type" value="Genomic_DNA"/>
</dbReference>